<dbReference type="Proteomes" id="UP000238308">
    <property type="component" value="Unassembled WGS sequence"/>
</dbReference>
<evidence type="ECO:0000256" key="1">
    <source>
        <dbReference type="SAM" id="SignalP"/>
    </source>
</evidence>
<dbReference type="SUPFAM" id="SSF49452">
    <property type="entry name" value="Starch-binding domain-like"/>
    <property type="match status" value="1"/>
</dbReference>
<keyword evidence="2" id="KW-0645">Protease</keyword>
<name>A0A2T0XKN9_9BURK</name>
<dbReference type="InterPro" id="IPR013784">
    <property type="entry name" value="Carb-bd-like_fold"/>
</dbReference>
<comment type="caution">
    <text evidence="2">The sequence shown here is derived from an EMBL/GenBank/DDBJ whole genome shotgun (WGS) entry which is preliminary data.</text>
</comment>
<evidence type="ECO:0000313" key="2">
    <source>
        <dbReference type="EMBL" id="PRY99524.1"/>
    </source>
</evidence>
<organism evidence="2 3">
    <name type="scientific">Jezberella montanilacus</name>
    <dbReference type="NCBI Taxonomy" id="323426"/>
    <lineage>
        <taxon>Bacteria</taxon>
        <taxon>Pseudomonadati</taxon>
        <taxon>Pseudomonadota</taxon>
        <taxon>Betaproteobacteria</taxon>
        <taxon>Burkholderiales</taxon>
        <taxon>Alcaligenaceae</taxon>
        <taxon>Jezberella</taxon>
    </lineage>
</organism>
<dbReference type="RefSeq" id="WP_106226813.1">
    <property type="nucleotide sequence ID" value="NZ_PVTV01000011.1"/>
</dbReference>
<dbReference type="EMBL" id="PVTV01000011">
    <property type="protein sequence ID" value="PRY99524.1"/>
    <property type="molecule type" value="Genomic_DNA"/>
</dbReference>
<keyword evidence="2" id="KW-0378">Hydrolase</keyword>
<gene>
    <name evidence="2" type="ORF">BCM14_0973</name>
</gene>
<protein>
    <submittedName>
        <fullName evidence="2">Carboxypeptidase family protein</fullName>
    </submittedName>
</protein>
<dbReference type="AlphaFoldDB" id="A0A2T0XKN9"/>
<feature type="signal peptide" evidence="1">
    <location>
        <begin position="1"/>
        <end position="24"/>
    </location>
</feature>
<reference evidence="2 3" key="1">
    <citation type="submission" date="2018-03" db="EMBL/GenBank/DDBJ databases">
        <title>Genomic Encyclopedia of Type Strains, Phase III (KMG-III): the genomes of soil and plant-associated and newly described type strains.</title>
        <authorList>
            <person name="Whitman W."/>
        </authorList>
    </citation>
    <scope>NUCLEOTIDE SEQUENCE [LARGE SCALE GENOMIC DNA]</scope>
    <source>
        <strain evidence="2 3">MWH-P2sevCIIIb</strain>
    </source>
</reference>
<keyword evidence="3" id="KW-1185">Reference proteome</keyword>
<evidence type="ECO:0000313" key="3">
    <source>
        <dbReference type="Proteomes" id="UP000238308"/>
    </source>
</evidence>
<accession>A0A2T0XKN9</accession>
<sequence length="118" mass="12410">MLGSRFARILAGVLMVVAVSSAGATDVVGRVVDVSDTQVFSGALVNFRVGSVNGPRVATDSAGFFKVSGLSKGAYVLDIQLPDGRSFASRVLVSGLSKTQFIEIDYSRSVSPDDEDDY</sequence>
<keyword evidence="1" id="KW-0732">Signal</keyword>
<dbReference type="GO" id="GO:0004180">
    <property type="term" value="F:carboxypeptidase activity"/>
    <property type="evidence" value="ECO:0007669"/>
    <property type="project" value="UniProtKB-KW"/>
</dbReference>
<dbReference type="GO" id="GO:0030246">
    <property type="term" value="F:carbohydrate binding"/>
    <property type="evidence" value="ECO:0007669"/>
    <property type="project" value="InterPro"/>
</dbReference>
<keyword evidence="2" id="KW-0121">Carboxypeptidase</keyword>
<feature type="chain" id="PRO_5015696785" evidence="1">
    <location>
        <begin position="25"/>
        <end position="118"/>
    </location>
</feature>
<proteinExistence type="predicted"/>